<dbReference type="Pfam" id="PF14529">
    <property type="entry name" value="Exo_endo_phos_2"/>
    <property type="match status" value="1"/>
</dbReference>
<dbReference type="PANTHER" id="PTHR47027">
    <property type="entry name" value="REVERSE TRANSCRIPTASE DOMAIN-CONTAINING PROTEIN"/>
    <property type="match status" value="1"/>
</dbReference>
<feature type="non-terminal residue" evidence="2">
    <location>
        <position position="1"/>
    </location>
</feature>
<dbReference type="SUPFAM" id="SSF56219">
    <property type="entry name" value="DNase I-like"/>
    <property type="match status" value="1"/>
</dbReference>
<dbReference type="CDD" id="cd01650">
    <property type="entry name" value="RT_nLTR_like"/>
    <property type="match status" value="1"/>
</dbReference>
<keyword evidence="2" id="KW-0378">Hydrolase</keyword>
<proteinExistence type="evidence at transcript level"/>
<dbReference type="InterPro" id="IPR005135">
    <property type="entry name" value="Endo/exonuclease/phosphatase"/>
</dbReference>
<keyword evidence="2" id="KW-0540">Nuclease</keyword>
<dbReference type="InterPro" id="IPR000477">
    <property type="entry name" value="RT_dom"/>
</dbReference>
<dbReference type="AlphaFoldDB" id="A0A069DY38"/>
<name>A0A069DY38_9HEMI</name>
<dbReference type="PANTHER" id="PTHR47027:SF30">
    <property type="entry name" value="THAP-TYPE DOMAIN-CONTAINING PROTEIN"/>
    <property type="match status" value="1"/>
</dbReference>
<keyword evidence="2" id="KW-0808">Transferase</keyword>
<organism evidence="2">
    <name type="scientific">Panstrongylus megistus</name>
    <dbReference type="NCBI Taxonomy" id="65343"/>
    <lineage>
        <taxon>Eukaryota</taxon>
        <taxon>Metazoa</taxon>
        <taxon>Ecdysozoa</taxon>
        <taxon>Arthropoda</taxon>
        <taxon>Hexapoda</taxon>
        <taxon>Insecta</taxon>
        <taxon>Pterygota</taxon>
        <taxon>Neoptera</taxon>
        <taxon>Paraneoptera</taxon>
        <taxon>Hemiptera</taxon>
        <taxon>Heteroptera</taxon>
        <taxon>Panheteroptera</taxon>
        <taxon>Cimicomorpha</taxon>
        <taxon>Reduviidae</taxon>
        <taxon>Triatominae</taxon>
        <taxon>Panstrongylus</taxon>
    </lineage>
</organism>
<dbReference type="Gene3D" id="3.60.10.10">
    <property type="entry name" value="Endonuclease/exonuclease/phosphatase"/>
    <property type="match status" value="1"/>
</dbReference>
<dbReference type="Pfam" id="PF00078">
    <property type="entry name" value="RVT_1"/>
    <property type="match status" value="1"/>
</dbReference>
<dbReference type="InterPro" id="IPR043502">
    <property type="entry name" value="DNA/RNA_pol_sf"/>
</dbReference>
<feature type="non-terminal residue" evidence="2">
    <location>
        <position position="1087"/>
    </location>
</feature>
<evidence type="ECO:0000259" key="1">
    <source>
        <dbReference type="PROSITE" id="PS50878"/>
    </source>
</evidence>
<evidence type="ECO:0000313" key="2">
    <source>
        <dbReference type="EMBL" id="JAC88652.1"/>
    </source>
</evidence>
<keyword evidence="2" id="KW-0548">Nucleotidyltransferase</keyword>
<protein>
    <submittedName>
        <fullName evidence="2">Putative endonuclease-reverse transcriptase</fullName>
    </submittedName>
</protein>
<keyword evidence="2" id="KW-0695">RNA-directed DNA polymerase</keyword>
<dbReference type="EMBL" id="GBGD01000237">
    <property type="protein sequence ID" value="JAC88652.1"/>
    <property type="molecule type" value="mRNA"/>
</dbReference>
<dbReference type="GO" id="GO:0003964">
    <property type="term" value="F:RNA-directed DNA polymerase activity"/>
    <property type="evidence" value="ECO:0007669"/>
    <property type="project" value="UniProtKB-KW"/>
</dbReference>
<feature type="domain" description="Reverse transcriptase" evidence="1">
    <location>
        <begin position="508"/>
        <end position="782"/>
    </location>
</feature>
<sequence length="1087" mass="125946">CQKVNSISDNVFVKVLYYNVNGLKRNRNNFDFLDYINEFDIFMLSETHVLEDEIILFKNYFSQFELLWVPAYKNSLFGRGMEGFVFGYKRNSSKFNSIYFTKFDKNYVINAVINNKPVFIIPTYLSSANWEKELNDINQLLIQNDYSSVIFIGDVNARIADAQIIPDEIFDNSMEFNGAICNKCRKSKDCKYDTRGRKLVEFFDFFNLVILNGRTPGDEQGEKTFISSVGCSVLDLCAVSSNLVSGIKDFAVDRKIFSDHMPIVLSVRCNDVSGDVLPLLPKLCWNKTMESSFGDKLERKLLNVDIAKIVPLEITNFLIKCIWECVPSNSMKFNVRPRKEWFDGECRRARKKAFSLLNLFRKTNSDVVKAAYLRENRLYKVLCKRKEKEYYQSVGEKLGAVVDSGHFWKLVNKIKNKSFICSGNIGSNSWRDYFCELYNPVSEGLSVMWAEPQVRDSDLDSPFTFDELSLVLSQAKDSKAPGLDRIPSEFFKHSPGIFQKHLLYAFNKFYEGGVVPSNFGKSIVFPIFKKGDMQSPCNYRGICFLNSICKIYTALLHLRLTAWLEKVTIWKGHNQAGYRKGYSAVDHIFALTSIIKLKWKQPKKKVYAVFVDFKAAFDSVDRNGLFYKLYTLGLTSKFINAVKSLYCNTEASVWCNGGLSSSFSTKTGVRQGCLISPLLFALFLLDLPEYIGGGLIIGKTKVNALLYADDIVLLADDAGVLQLMIRRLGEFTDNWKLKVNLEKTKIVVFKKNGGKSSLREKWSYKNEPIEVVRSYNYLGINLNSTLNFKLHLKEKLVAGKRTIGSIWHNFIRNKYISVPVKFQIFNAVMRAGMCYGCQVWGHELYEEVEKLQRFFIKKLFGLPTNSPSYYILLETGRNTLFCFTLKLHFSYILNILNNHSEDRLTHIVAMETIKKKLFWYQSWCQLAERYDVVLDNETNINWKKQTQCLLSAIKNNEIEEFKFLAKHAQYHEQFNKLSFNTDYISSNLNFEYKKFIFKIRGELLNLNYKPWLTNVNYNCSLCNLSKVENVFHFVAECPILKEFRLRFFKKSVLTEVEFSLLLNGSDWLKLALYIKYALFYRNMLVEE</sequence>
<dbReference type="SUPFAM" id="SSF56672">
    <property type="entry name" value="DNA/RNA polymerases"/>
    <property type="match status" value="2"/>
</dbReference>
<reference evidence="2" key="1">
    <citation type="journal article" date="2015" name="J. Med. Entomol.">
        <title>A Deep Insight Into the Sialotranscriptome of the Chagas Disease Vector, Panstrongylus megistus (Hemiptera: Heteroptera).</title>
        <authorList>
            <person name="Ribeiro J.M."/>
            <person name="Schwarz A."/>
            <person name="Francischetti I.M."/>
        </authorList>
    </citation>
    <scope>NUCLEOTIDE SEQUENCE</scope>
    <source>
        <tissue evidence="2">Salivary glands</tissue>
    </source>
</reference>
<dbReference type="InterPro" id="IPR036691">
    <property type="entry name" value="Endo/exonu/phosph_ase_sf"/>
</dbReference>
<accession>A0A069DY38</accession>
<dbReference type="PROSITE" id="PS50878">
    <property type="entry name" value="RT_POL"/>
    <property type="match status" value="1"/>
</dbReference>
<keyword evidence="2" id="KW-0255">Endonuclease</keyword>
<dbReference type="GO" id="GO:0004519">
    <property type="term" value="F:endonuclease activity"/>
    <property type="evidence" value="ECO:0007669"/>
    <property type="project" value="UniProtKB-KW"/>
</dbReference>